<evidence type="ECO:0000256" key="8">
    <source>
        <dbReference type="ARBA" id="ARBA00044354"/>
    </source>
</evidence>
<evidence type="ECO:0000256" key="6">
    <source>
        <dbReference type="ARBA" id="ARBA00026003"/>
    </source>
</evidence>
<comment type="subcellular location">
    <subcellularLocation>
        <location evidence="1">Nucleus</location>
    </subcellularLocation>
</comment>
<dbReference type="InterPro" id="IPR042449">
    <property type="entry name" value="Ub-E1_IAD_1"/>
</dbReference>
<protein>
    <recommendedName>
        <fullName evidence="7">SUMO-activating enzyme subunit 1</fullName>
    </recommendedName>
    <alternativeName>
        <fullName evidence="8">Ubiquitin-like 1-activating enzyme E1A</fullName>
    </alternativeName>
</protein>
<organism evidence="10 11">
    <name type="scientific">Protopolystoma xenopodis</name>
    <dbReference type="NCBI Taxonomy" id="117903"/>
    <lineage>
        <taxon>Eukaryota</taxon>
        <taxon>Metazoa</taxon>
        <taxon>Spiralia</taxon>
        <taxon>Lophotrochozoa</taxon>
        <taxon>Platyhelminthes</taxon>
        <taxon>Monogenea</taxon>
        <taxon>Polyopisthocotylea</taxon>
        <taxon>Polystomatidea</taxon>
        <taxon>Polystomatidae</taxon>
        <taxon>Protopolystoma</taxon>
    </lineage>
</organism>
<comment type="subunit">
    <text evidence="6">Heterodimer of SAE1 and UBA2/SAE2. The heterodimer corresponds to the two domains that are encoded on a single polypeptide chain in ubiquitin-activating enzyme E1. Interacts with UBE2I.</text>
</comment>
<evidence type="ECO:0000256" key="4">
    <source>
        <dbReference type="ARBA" id="ARBA00022786"/>
    </source>
</evidence>
<proteinExistence type="inferred from homology"/>
<comment type="similarity">
    <text evidence="3">Belongs to the ubiquitin-activating E1 family.</text>
</comment>
<dbReference type="PANTHER" id="PTHR10953">
    <property type="entry name" value="UBIQUITIN-ACTIVATING ENZYME E1"/>
    <property type="match status" value="1"/>
</dbReference>
<dbReference type="InterPro" id="IPR000011">
    <property type="entry name" value="UBQ/SUMO-activ_enz_E1-like"/>
</dbReference>
<evidence type="ECO:0000259" key="9">
    <source>
        <dbReference type="Pfam" id="PF00899"/>
    </source>
</evidence>
<comment type="pathway">
    <text evidence="2">Protein modification; protein sumoylation.</text>
</comment>
<keyword evidence="11" id="KW-1185">Reference proteome</keyword>
<dbReference type="PANTHER" id="PTHR10953:SF162">
    <property type="entry name" value="SUMO-ACTIVATING ENZYME SUBUNIT 1"/>
    <property type="match status" value="1"/>
</dbReference>
<evidence type="ECO:0000313" key="11">
    <source>
        <dbReference type="Proteomes" id="UP000784294"/>
    </source>
</evidence>
<evidence type="ECO:0000256" key="7">
    <source>
        <dbReference type="ARBA" id="ARBA00044187"/>
    </source>
</evidence>
<dbReference type="Proteomes" id="UP000784294">
    <property type="component" value="Unassembled WGS sequence"/>
</dbReference>
<dbReference type="Gene3D" id="3.50.50.80">
    <property type="entry name" value="Ubiquitin-activating enzyme E1, inactive adenylation domain, subdomain 1"/>
    <property type="match status" value="1"/>
</dbReference>
<dbReference type="PRINTS" id="PR01849">
    <property type="entry name" value="UBIQUITINACT"/>
</dbReference>
<evidence type="ECO:0000256" key="2">
    <source>
        <dbReference type="ARBA" id="ARBA00004718"/>
    </source>
</evidence>
<dbReference type="InterPro" id="IPR035985">
    <property type="entry name" value="Ubiquitin-activating_enz"/>
</dbReference>
<evidence type="ECO:0000313" key="10">
    <source>
        <dbReference type="EMBL" id="VEL26031.1"/>
    </source>
</evidence>
<keyword evidence="4" id="KW-0833">Ubl conjugation pathway</keyword>
<dbReference type="GO" id="GO:0005737">
    <property type="term" value="C:cytoplasm"/>
    <property type="evidence" value="ECO:0007669"/>
    <property type="project" value="TreeGrafter"/>
</dbReference>
<comment type="caution">
    <text evidence="10">The sequence shown here is derived from an EMBL/GenBank/DDBJ whole genome shotgun (WGS) entry which is preliminary data.</text>
</comment>
<reference evidence="10" key="1">
    <citation type="submission" date="2018-11" db="EMBL/GenBank/DDBJ databases">
        <authorList>
            <consortium name="Pathogen Informatics"/>
        </authorList>
    </citation>
    <scope>NUCLEOTIDE SEQUENCE</scope>
</reference>
<name>A0A448X295_9PLAT</name>
<dbReference type="InterPro" id="IPR000594">
    <property type="entry name" value="ThiF_NAD_FAD-bd"/>
</dbReference>
<accession>A0A448X295</accession>
<evidence type="ECO:0000256" key="5">
    <source>
        <dbReference type="ARBA" id="ARBA00023242"/>
    </source>
</evidence>
<gene>
    <name evidence="10" type="ORF">PXEA_LOCUS19471</name>
</gene>
<dbReference type="GO" id="GO:0016925">
    <property type="term" value="P:protein sumoylation"/>
    <property type="evidence" value="ECO:0007669"/>
    <property type="project" value="TreeGrafter"/>
</dbReference>
<feature type="domain" description="THIF-type NAD/FAD binding fold" evidence="9">
    <location>
        <begin position="2"/>
        <end position="322"/>
    </location>
</feature>
<dbReference type="SUPFAM" id="SSF69572">
    <property type="entry name" value="Activating enzymes of the ubiquitin-like proteins"/>
    <property type="match status" value="1"/>
</dbReference>
<dbReference type="AlphaFoldDB" id="A0A448X295"/>
<dbReference type="OrthoDB" id="10252231at2759"/>
<evidence type="ECO:0000256" key="1">
    <source>
        <dbReference type="ARBA" id="ARBA00004123"/>
    </source>
</evidence>
<evidence type="ECO:0000256" key="3">
    <source>
        <dbReference type="ARBA" id="ARBA00005673"/>
    </source>
</evidence>
<dbReference type="Gene3D" id="3.40.50.12550">
    <property type="entry name" value="Ubiquitin-activating enzyme E1, inactive adenylation domain, subdomain 2"/>
    <property type="match status" value="1"/>
</dbReference>
<dbReference type="GO" id="GO:0019948">
    <property type="term" value="F:SUMO activating enzyme activity"/>
    <property type="evidence" value="ECO:0007669"/>
    <property type="project" value="TreeGrafter"/>
</dbReference>
<dbReference type="GO" id="GO:0031510">
    <property type="term" value="C:SUMO activating enzyme complex"/>
    <property type="evidence" value="ECO:0007669"/>
    <property type="project" value="TreeGrafter"/>
</dbReference>
<keyword evidence="5" id="KW-0539">Nucleus</keyword>
<sequence length="399" mass="44052">MGSEGMKQMARASLLISGLDGLGLEIAKNVVLAGLKSVTLHDTKNLTQSDMSTHFYSNEKDLGRNRAEISRAKLAELNGYVSVSVLSSPKLIASDITSFDVFVLCQDTFDECARLGQICHDLGVKFICVGTRGVFGQLFCDFGDEFTLTDATGEEPISVMVQTIEKSENAIVTCLEETRHGFEDGDYVTFSEVKGMEELNGCEPRKVTVKSFLDSYVAPTMMISDFGKFDRSSQLHLYFRALSNYLSQYETLPRSWNLDDGKKFLEVARKLNDSLKATQAYVDQIDEKLISLFASTCSGQICPMQAIMGSITSQEIIKATSSRFSPILQWLYFDATECLPETIISEPFGSPISGSKPTFVIAEGDAAPKGGRYDGQIAVFGRNFQEKLGDLKYFIVSLF</sequence>
<dbReference type="EMBL" id="CAAALY010077650">
    <property type="protein sequence ID" value="VEL26031.1"/>
    <property type="molecule type" value="Genomic_DNA"/>
</dbReference>
<dbReference type="Pfam" id="PF00899">
    <property type="entry name" value="ThiF"/>
    <property type="match status" value="1"/>
</dbReference>
<dbReference type="InterPro" id="IPR045886">
    <property type="entry name" value="ThiF/MoeB/HesA"/>
</dbReference>